<dbReference type="EMBL" id="MRCY01000446">
    <property type="protein sequence ID" value="RKK86082.1"/>
    <property type="molecule type" value="Genomic_DNA"/>
</dbReference>
<dbReference type="Proteomes" id="UP000285860">
    <property type="component" value="Unassembled WGS sequence"/>
</dbReference>
<dbReference type="AlphaFoldDB" id="A0A420P0L0"/>
<evidence type="ECO:0000313" key="2">
    <source>
        <dbReference type="EMBL" id="RKK86082.1"/>
    </source>
</evidence>
<gene>
    <name evidence="2" type="ORF">BFJ68_g17162</name>
</gene>
<name>A0A420P0L0_FUSOX</name>
<sequence>MPNDSCERKRRQHNAIDNDSFVALPPASDSDPEISP</sequence>
<evidence type="ECO:0000313" key="3">
    <source>
        <dbReference type="Proteomes" id="UP000285860"/>
    </source>
</evidence>
<accession>A0A420P0L0</accession>
<feature type="region of interest" description="Disordered" evidence="1">
    <location>
        <begin position="1"/>
        <end position="36"/>
    </location>
</feature>
<comment type="caution">
    <text evidence="2">The sequence shown here is derived from an EMBL/GenBank/DDBJ whole genome shotgun (WGS) entry which is preliminary data.</text>
</comment>
<organism evidence="2 3">
    <name type="scientific">Fusarium oxysporum</name>
    <name type="common">Fusarium vascular wilt</name>
    <dbReference type="NCBI Taxonomy" id="5507"/>
    <lineage>
        <taxon>Eukaryota</taxon>
        <taxon>Fungi</taxon>
        <taxon>Dikarya</taxon>
        <taxon>Ascomycota</taxon>
        <taxon>Pezizomycotina</taxon>
        <taxon>Sordariomycetes</taxon>
        <taxon>Hypocreomycetidae</taxon>
        <taxon>Hypocreales</taxon>
        <taxon>Nectriaceae</taxon>
        <taxon>Fusarium</taxon>
        <taxon>Fusarium oxysporum species complex</taxon>
    </lineage>
</organism>
<proteinExistence type="predicted"/>
<reference evidence="2 3" key="1">
    <citation type="journal article" date="2018" name="Sci. Rep.">
        <title>Characterisation of pathogen-specific regions and novel effector candidates in Fusarium oxysporum f. sp. cepae.</title>
        <authorList>
            <person name="Armitage A.D."/>
            <person name="Taylor A."/>
            <person name="Sobczyk M.K."/>
            <person name="Baxter L."/>
            <person name="Greenfield B.P."/>
            <person name="Bates H.J."/>
            <person name="Wilson F."/>
            <person name="Jackson A.C."/>
            <person name="Ott S."/>
            <person name="Harrison R.J."/>
            <person name="Clarkson J.P."/>
        </authorList>
    </citation>
    <scope>NUCLEOTIDE SEQUENCE [LARGE SCALE GENOMIC DNA]</scope>
    <source>
        <strain evidence="2 3">Fo_A28</strain>
    </source>
</reference>
<evidence type="ECO:0000256" key="1">
    <source>
        <dbReference type="SAM" id="MobiDB-lite"/>
    </source>
</evidence>
<protein>
    <submittedName>
        <fullName evidence="2">Uncharacterized protein</fullName>
    </submittedName>
</protein>